<dbReference type="AlphaFoldDB" id="A0AAD5JFQ1"/>
<feature type="domain" description="DUF4283" evidence="1">
    <location>
        <begin position="91"/>
        <end position="163"/>
    </location>
</feature>
<sequence length="163" mass="18754">MNIDSKMDLGNFYAAKRARAENDSRVNCLRRDVGSFISKLMGMTTPNFWTGFGENKEKLTIESEDISISVGPNGPMMRLSSNLKDKLQKPWTNALILKNMGKAHILNFMLTKLTHKWTLTGKWQLTDLVDGYFVARFQMKDHLYYVLTNGPWVITNQYLAVQR</sequence>
<gene>
    <name evidence="2" type="ORF">LWI28_012767</name>
</gene>
<comment type="caution">
    <text evidence="2">The sequence shown here is derived from an EMBL/GenBank/DDBJ whole genome shotgun (WGS) entry which is preliminary data.</text>
</comment>
<keyword evidence="3" id="KW-1185">Reference proteome</keyword>
<proteinExistence type="predicted"/>
<protein>
    <recommendedName>
        <fullName evidence="1">DUF4283 domain-containing protein</fullName>
    </recommendedName>
</protein>
<dbReference type="InterPro" id="IPR025558">
    <property type="entry name" value="DUF4283"/>
</dbReference>
<evidence type="ECO:0000259" key="1">
    <source>
        <dbReference type="Pfam" id="PF14111"/>
    </source>
</evidence>
<organism evidence="2 3">
    <name type="scientific">Acer negundo</name>
    <name type="common">Box elder</name>
    <dbReference type="NCBI Taxonomy" id="4023"/>
    <lineage>
        <taxon>Eukaryota</taxon>
        <taxon>Viridiplantae</taxon>
        <taxon>Streptophyta</taxon>
        <taxon>Embryophyta</taxon>
        <taxon>Tracheophyta</taxon>
        <taxon>Spermatophyta</taxon>
        <taxon>Magnoliopsida</taxon>
        <taxon>eudicotyledons</taxon>
        <taxon>Gunneridae</taxon>
        <taxon>Pentapetalae</taxon>
        <taxon>rosids</taxon>
        <taxon>malvids</taxon>
        <taxon>Sapindales</taxon>
        <taxon>Sapindaceae</taxon>
        <taxon>Hippocastanoideae</taxon>
        <taxon>Acereae</taxon>
        <taxon>Acer</taxon>
    </lineage>
</organism>
<name>A0AAD5JFQ1_ACENE</name>
<reference evidence="2 3" key="1">
    <citation type="journal article" date="2022" name="Plant J.">
        <title>Strategies of tolerance reflected in two North American maple genomes.</title>
        <authorList>
            <person name="McEvoy S.L."/>
            <person name="Sezen U.U."/>
            <person name="Trouern-Trend A."/>
            <person name="McMahon S.M."/>
            <person name="Schaberg P.G."/>
            <person name="Yang J."/>
            <person name="Wegrzyn J.L."/>
            <person name="Swenson N.G."/>
        </authorList>
    </citation>
    <scope>NUCLEOTIDE SEQUENCE [LARGE SCALE GENOMIC DNA]</scope>
    <source>
        <strain evidence="2">91603</strain>
    </source>
</reference>
<accession>A0AAD5JFQ1</accession>
<dbReference type="Proteomes" id="UP001064489">
    <property type="component" value="Chromosome 13"/>
</dbReference>
<evidence type="ECO:0000313" key="3">
    <source>
        <dbReference type="Proteomes" id="UP001064489"/>
    </source>
</evidence>
<dbReference type="Pfam" id="PF14111">
    <property type="entry name" value="DUF4283"/>
    <property type="match status" value="1"/>
</dbReference>
<evidence type="ECO:0000313" key="2">
    <source>
        <dbReference type="EMBL" id="KAI9198266.1"/>
    </source>
</evidence>
<dbReference type="EMBL" id="JAJSOW010000002">
    <property type="protein sequence ID" value="KAI9198266.1"/>
    <property type="molecule type" value="Genomic_DNA"/>
</dbReference>